<name>A0A1G7FV27_9SPHN</name>
<evidence type="ECO:0000313" key="1">
    <source>
        <dbReference type="EMBL" id="SDE79697.1"/>
    </source>
</evidence>
<dbReference type="PANTHER" id="PTHR35175">
    <property type="entry name" value="DUF1289 DOMAIN-CONTAINING PROTEIN"/>
    <property type="match status" value="1"/>
</dbReference>
<sequence length="76" mass="8180">MPLDDILSFTVPQPVSLASPCVNICRMDQSTGWCVGCARTIREISNWSAKPAEERRAILAALPPRKAALAARAKAS</sequence>
<evidence type="ECO:0008006" key="3">
    <source>
        <dbReference type="Google" id="ProtNLM"/>
    </source>
</evidence>
<protein>
    <recommendedName>
        <fullName evidence="3">DUF1289 domain-containing protein</fullName>
    </recommendedName>
</protein>
<dbReference type="Pfam" id="PF06945">
    <property type="entry name" value="DUF1289"/>
    <property type="match status" value="1"/>
</dbReference>
<evidence type="ECO:0000313" key="2">
    <source>
        <dbReference type="Proteomes" id="UP000323502"/>
    </source>
</evidence>
<proteinExistence type="predicted"/>
<reference evidence="1 2" key="1">
    <citation type="submission" date="2016-10" db="EMBL/GenBank/DDBJ databases">
        <authorList>
            <person name="Varghese N."/>
            <person name="Submissions S."/>
        </authorList>
    </citation>
    <scope>NUCLEOTIDE SEQUENCE [LARGE SCALE GENOMIC DNA]</scope>
    <source>
        <strain evidence="1 2">S7-754</strain>
    </source>
</reference>
<dbReference type="AlphaFoldDB" id="A0A1G7FV27"/>
<accession>A0A1G7FV27</accession>
<dbReference type="PANTHER" id="PTHR35175:SF2">
    <property type="entry name" value="DUF1289 DOMAIN-CONTAINING PROTEIN"/>
    <property type="match status" value="1"/>
</dbReference>
<gene>
    <name evidence="1" type="ORF">SAMN05216557_101564</name>
</gene>
<dbReference type="Proteomes" id="UP000323502">
    <property type="component" value="Unassembled WGS sequence"/>
</dbReference>
<keyword evidence="2" id="KW-1185">Reference proteome</keyword>
<dbReference type="EMBL" id="FNBI01000001">
    <property type="protein sequence ID" value="SDE79697.1"/>
    <property type="molecule type" value="Genomic_DNA"/>
</dbReference>
<organism evidence="1 2">
    <name type="scientific">Sphingomonas carotinifaciens</name>
    <dbReference type="NCBI Taxonomy" id="1166323"/>
    <lineage>
        <taxon>Bacteria</taxon>
        <taxon>Pseudomonadati</taxon>
        <taxon>Pseudomonadota</taxon>
        <taxon>Alphaproteobacteria</taxon>
        <taxon>Sphingomonadales</taxon>
        <taxon>Sphingomonadaceae</taxon>
        <taxon>Sphingomonas</taxon>
    </lineage>
</organism>
<dbReference type="InterPro" id="IPR010710">
    <property type="entry name" value="DUF1289"/>
</dbReference>